<dbReference type="EMBL" id="JASCZI010091786">
    <property type="protein sequence ID" value="MED6151211.1"/>
    <property type="molecule type" value="Genomic_DNA"/>
</dbReference>
<sequence>MVESDNKYETIFQLRGPKTIEAMRYNFLTMAPQTCVDIQMVTIMCHVLNREELPRFERDVYCVPPILLSRMFHTYGTNYLEKKTKMPYLMTGLKDHEEHMQMLDMDKLKSHTAVLMNDNHYGIEDKHRRIQDIISKANNKTRRRVRKL</sequence>
<reference evidence="1 2" key="1">
    <citation type="journal article" date="2023" name="Plants (Basel)">
        <title>Bridging the Gap: Combining Genomics and Transcriptomics Approaches to Understand Stylosanthes scabra, an Orphan Legume from the Brazilian Caatinga.</title>
        <authorList>
            <person name="Ferreira-Neto J.R.C."/>
            <person name="da Silva M.D."/>
            <person name="Binneck E."/>
            <person name="de Melo N.F."/>
            <person name="da Silva R.H."/>
            <person name="de Melo A.L.T.M."/>
            <person name="Pandolfi V."/>
            <person name="Bustamante F.O."/>
            <person name="Brasileiro-Vidal A.C."/>
            <person name="Benko-Iseppon A.M."/>
        </authorList>
    </citation>
    <scope>NUCLEOTIDE SEQUENCE [LARGE SCALE GENOMIC DNA]</scope>
    <source>
        <tissue evidence="1">Leaves</tissue>
    </source>
</reference>
<keyword evidence="2" id="KW-1185">Reference proteome</keyword>
<protein>
    <submittedName>
        <fullName evidence="1">Uncharacterized protein</fullName>
    </submittedName>
</protein>
<dbReference type="Proteomes" id="UP001341840">
    <property type="component" value="Unassembled WGS sequence"/>
</dbReference>
<name>A0ABU6TSR6_9FABA</name>
<proteinExistence type="predicted"/>
<gene>
    <name evidence="1" type="ORF">PIB30_080295</name>
</gene>
<evidence type="ECO:0000313" key="2">
    <source>
        <dbReference type="Proteomes" id="UP001341840"/>
    </source>
</evidence>
<accession>A0ABU6TSR6</accession>
<organism evidence="1 2">
    <name type="scientific">Stylosanthes scabra</name>
    <dbReference type="NCBI Taxonomy" id="79078"/>
    <lineage>
        <taxon>Eukaryota</taxon>
        <taxon>Viridiplantae</taxon>
        <taxon>Streptophyta</taxon>
        <taxon>Embryophyta</taxon>
        <taxon>Tracheophyta</taxon>
        <taxon>Spermatophyta</taxon>
        <taxon>Magnoliopsida</taxon>
        <taxon>eudicotyledons</taxon>
        <taxon>Gunneridae</taxon>
        <taxon>Pentapetalae</taxon>
        <taxon>rosids</taxon>
        <taxon>fabids</taxon>
        <taxon>Fabales</taxon>
        <taxon>Fabaceae</taxon>
        <taxon>Papilionoideae</taxon>
        <taxon>50 kb inversion clade</taxon>
        <taxon>dalbergioids sensu lato</taxon>
        <taxon>Dalbergieae</taxon>
        <taxon>Pterocarpus clade</taxon>
        <taxon>Stylosanthes</taxon>
    </lineage>
</organism>
<evidence type="ECO:0000313" key="1">
    <source>
        <dbReference type="EMBL" id="MED6151211.1"/>
    </source>
</evidence>
<comment type="caution">
    <text evidence="1">The sequence shown here is derived from an EMBL/GenBank/DDBJ whole genome shotgun (WGS) entry which is preliminary data.</text>
</comment>